<gene>
    <name evidence="3" type="ORF">F7P68_0007870</name>
    <name evidence="2" type="ORF">SN16_06515</name>
</gene>
<sequence length="333" mass="36253">MEFKKVYTTIDAHVAGEPLRIITGGVPDIKGDTQLEKRTYCMENLDYIRRELMHEPRGHDGMYGCIITPPVTEGAAFGALFMHNEGWSTMCGHGVIAVVTAAVETGMIAVDDKSPELIIDCPCGPVKAHARIDGQKVASVAFENVASFLYEKSFPLDIEGYRFKVDISYGGAFYVLVDVHDLDLALDLQALPALEKWGEKVKRSVEAQLEVRHPNEDIAGIYGTIFHDPFKGTDMPSRNVTVFGDRQIDRSPCGSGTAARAAALHESGMLNAGGCFIHEGITGGKFMTHVLQKTEVGGTPAIIPQVEGSAFIIGHHHFIIDPEDDLKAGFLLK</sequence>
<dbReference type="OrthoDB" id="181267at2"/>
<comment type="caution">
    <text evidence="2">The sequence shown here is derived from an EMBL/GenBank/DDBJ whole genome shotgun (WGS) entry which is preliminary data.</text>
</comment>
<dbReference type="Gene3D" id="3.10.310.10">
    <property type="entry name" value="Diaminopimelate Epimerase, Chain A, domain 1"/>
    <property type="match status" value="2"/>
</dbReference>
<dbReference type="SUPFAM" id="SSF54506">
    <property type="entry name" value="Diaminopimelate epimerase-like"/>
    <property type="match status" value="1"/>
</dbReference>
<dbReference type="InterPro" id="IPR008794">
    <property type="entry name" value="Pro_racemase_fam"/>
</dbReference>
<proteinExistence type="inferred from homology"/>
<evidence type="ECO:0000256" key="1">
    <source>
        <dbReference type="ARBA" id="ARBA00007529"/>
    </source>
</evidence>
<dbReference type="Proteomes" id="UP000031546">
    <property type="component" value="Unassembled WGS sequence"/>
</dbReference>
<dbReference type="Pfam" id="PF05544">
    <property type="entry name" value="Pro_racemase"/>
    <property type="match status" value="1"/>
</dbReference>
<dbReference type="GO" id="GO:0047580">
    <property type="term" value="F:4-hydroxyproline epimerase activity"/>
    <property type="evidence" value="ECO:0007669"/>
    <property type="project" value="TreeGrafter"/>
</dbReference>
<dbReference type="RefSeq" id="WP_040105815.1">
    <property type="nucleotide sequence ID" value="NZ_JABEVU030000001.1"/>
</dbReference>
<keyword evidence="5" id="KW-1185">Reference proteome</keyword>
<evidence type="ECO:0000313" key="4">
    <source>
        <dbReference type="Proteomes" id="UP000031546"/>
    </source>
</evidence>
<evidence type="ECO:0000313" key="5">
    <source>
        <dbReference type="Proteomes" id="UP000527860"/>
    </source>
</evidence>
<dbReference type="PIRSF" id="PIRSF029792">
    <property type="entry name" value="Pro_racemase"/>
    <property type="match status" value="1"/>
</dbReference>
<dbReference type="SFLD" id="SFLDS00028">
    <property type="entry name" value="Proline_Racemase"/>
    <property type="match status" value="1"/>
</dbReference>
<dbReference type="FunFam" id="3.10.310.10:FF:000003">
    <property type="entry name" value="Proline racemase"/>
    <property type="match status" value="1"/>
</dbReference>
<dbReference type="EMBL" id="JABEVU030000001">
    <property type="protein sequence ID" value="MDB0580447.1"/>
    <property type="molecule type" value="Genomic_DNA"/>
</dbReference>
<dbReference type="EMBL" id="JXII01000005">
    <property type="protein sequence ID" value="KIH70804.1"/>
    <property type="molecule type" value="Genomic_DNA"/>
</dbReference>
<reference evidence="2 4" key="1">
    <citation type="submission" date="2015-01" db="EMBL/GenBank/DDBJ databases">
        <title>Genome sequences of high lactate-tolerant strain Salinicoccus roseus W12 with industrial interest.</title>
        <authorList>
            <person name="Wang H."/>
            <person name="Yu B."/>
        </authorList>
    </citation>
    <scope>NUCLEOTIDE SEQUENCE [LARGE SCALE GENOMIC DNA]</scope>
    <source>
        <strain evidence="2 4">W12</strain>
    </source>
</reference>
<dbReference type="Proteomes" id="UP000527860">
    <property type="component" value="Unassembled WGS sequence"/>
</dbReference>
<evidence type="ECO:0000313" key="3">
    <source>
        <dbReference type="EMBL" id="MDB0580447.1"/>
    </source>
</evidence>
<reference evidence="5" key="2">
    <citation type="submission" date="2020-04" db="EMBL/GenBank/DDBJ databases">
        <title>Genome analysis and biological profiling of marine Cellulosimicrobium funkei MOSEL-ME6.</title>
        <authorList>
            <person name="Tanveer F."/>
            <person name="Xie Y."/>
            <person name="Shinwari Z.K."/>
        </authorList>
    </citation>
    <scope>NUCLEOTIDE SEQUENCE [LARGE SCALE GENOMIC DNA]</scope>
    <source>
        <strain evidence="5">MOSEL-ME25</strain>
    </source>
</reference>
<organism evidence="2 4">
    <name type="scientific">Salinicoccus roseus</name>
    <dbReference type="NCBI Taxonomy" id="45670"/>
    <lineage>
        <taxon>Bacteria</taxon>
        <taxon>Bacillati</taxon>
        <taxon>Bacillota</taxon>
        <taxon>Bacilli</taxon>
        <taxon>Bacillales</taxon>
        <taxon>Staphylococcaceae</taxon>
        <taxon>Salinicoccus</taxon>
    </lineage>
</organism>
<dbReference type="PANTHER" id="PTHR33442">
    <property type="entry name" value="TRANS-3-HYDROXY-L-PROLINE DEHYDRATASE"/>
    <property type="match status" value="1"/>
</dbReference>
<comment type="similarity">
    <text evidence="1">Belongs to the proline racemase family.</text>
</comment>
<dbReference type="GeneID" id="77845204"/>
<protein>
    <submittedName>
        <fullName evidence="2 3">Proline racemase</fullName>
    </submittedName>
</protein>
<dbReference type="AlphaFoldDB" id="A0A0C2HGQ8"/>
<accession>A0A0C2HGQ8</accession>
<dbReference type="PANTHER" id="PTHR33442:SF1">
    <property type="entry name" value="TRANS-3-HYDROXY-L-PROLINE DEHYDRATASE"/>
    <property type="match status" value="1"/>
</dbReference>
<evidence type="ECO:0000313" key="2">
    <source>
        <dbReference type="EMBL" id="KIH70804.1"/>
    </source>
</evidence>
<name>A0A0C2HGQ8_9STAP</name>
<dbReference type="STRING" id="45670.SN16_06515"/>
<reference evidence="3 5" key="4">
    <citation type="submission" date="2022-12" db="EMBL/GenBank/DDBJ databases">
        <title>Genome analysis and biological profiling of marine Salinicoccus roseus MOSEL-ME25.</title>
        <authorList>
            <person name="Mirza F.T."/>
            <person name="Xie Y."/>
            <person name="Shinwari Z.K."/>
        </authorList>
    </citation>
    <scope>NUCLEOTIDE SEQUENCE [LARGE SCALE GENOMIC DNA]</scope>
    <source>
        <strain evidence="3 5">MOSEL-ME25</strain>
    </source>
</reference>
<reference evidence="3" key="3">
    <citation type="submission" date="2020-04" db="EMBL/GenBank/DDBJ databases">
        <authorList>
            <person name="Tanveer F."/>
            <person name="Xie Y."/>
            <person name="Shinwari Z.K."/>
        </authorList>
    </citation>
    <scope>NUCLEOTIDE SEQUENCE</scope>
    <source>
        <strain evidence="3">MOSEL-ME25</strain>
    </source>
</reference>